<feature type="region of interest" description="Disordered" evidence="1">
    <location>
        <begin position="65"/>
        <end position="85"/>
    </location>
</feature>
<keyword evidence="2" id="KW-0472">Membrane</keyword>
<dbReference type="AlphaFoldDB" id="J3PKA9"/>
<feature type="region of interest" description="Disordered" evidence="1">
    <location>
        <begin position="108"/>
        <end position="144"/>
    </location>
</feature>
<dbReference type="RefSeq" id="XP_009230148.1">
    <property type="nucleotide sequence ID" value="XM_009231884.1"/>
</dbReference>
<evidence type="ECO:0000256" key="1">
    <source>
        <dbReference type="SAM" id="MobiDB-lite"/>
    </source>
</evidence>
<feature type="transmembrane region" description="Helical" evidence="2">
    <location>
        <begin position="31"/>
        <end position="53"/>
    </location>
</feature>
<keyword evidence="2" id="KW-1133">Transmembrane helix</keyword>
<keyword evidence="2" id="KW-0812">Transmembrane</keyword>
<reference evidence="3" key="2">
    <citation type="submission" date="2010-07" db="EMBL/GenBank/DDBJ databases">
        <authorList>
            <consortium name="The Broad Institute Genome Sequencing Platform"/>
            <consortium name="Broad Institute Genome Sequencing Center for Infectious Disease"/>
            <person name="Ma L.-J."/>
            <person name="Dead R."/>
            <person name="Young S."/>
            <person name="Zeng Q."/>
            <person name="Koehrsen M."/>
            <person name="Alvarado L."/>
            <person name="Berlin A."/>
            <person name="Chapman S.B."/>
            <person name="Chen Z."/>
            <person name="Freedman E."/>
            <person name="Gellesch M."/>
            <person name="Goldberg J."/>
            <person name="Griggs A."/>
            <person name="Gujja S."/>
            <person name="Heilman E.R."/>
            <person name="Heiman D."/>
            <person name="Hepburn T."/>
            <person name="Howarth C."/>
            <person name="Jen D."/>
            <person name="Larson L."/>
            <person name="Mehta T."/>
            <person name="Neiman D."/>
            <person name="Pearson M."/>
            <person name="Roberts A."/>
            <person name="Saif S."/>
            <person name="Shea T."/>
            <person name="Shenoy N."/>
            <person name="Sisk P."/>
            <person name="Stolte C."/>
            <person name="Sykes S."/>
            <person name="Walk T."/>
            <person name="White J."/>
            <person name="Yandava C."/>
            <person name="Haas B."/>
            <person name="Nusbaum C."/>
            <person name="Birren B."/>
        </authorList>
    </citation>
    <scope>NUCLEOTIDE SEQUENCE</scope>
    <source>
        <strain evidence="3">R3-111a-1</strain>
    </source>
</reference>
<protein>
    <submittedName>
        <fullName evidence="3 4">Uncharacterized protein</fullName>
    </submittedName>
</protein>
<reference evidence="3" key="3">
    <citation type="submission" date="2010-09" db="EMBL/GenBank/DDBJ databases">
        <title>Annotation of Gaeumannomyces graminis var. tritici R3-111a-1.</title>
        <authorList>
            <consortium name="The Broad Institute Genome Sequencing Platform"/>
            <person name="Ma L.-J."/>
            <person name="Dead R."/>
            <person name="Young S.K."/>
            <person name="Zeng Q."/>
            <person name="Gargeya S."/>
            <person name="Fitzgerald M."/>
            <person name="Haas B."/>
            <person name="Abouelleil A."/>
            <person name="Alvarado L."/>
            <person name="Arachchi H.M."/>
            <person name="Berlin A."/>
            <person name="Brown A."/>
            <person name="Chapman S.B."/>
            <person name="Chen Z."/>
            <person name="Dunbar C."/>
            <person name="Freedman E."/>
            <person name="Gearin G."/>
            <person name="Gellesch M."/>
            <person name="Goldberg J."/>
            <person name="Griggs A."/>
            <person name="Gujja S."/>
            <person name="Heiman D."/>
            <person name="Howarth C."/>
            <person name="Larson L."/>
            <person name="Lui A."/>
            <person name="MacDonald P.J.P."/>
            <person name="Mehta T."/>
            <person name="Montmayeur A."/>
            <person name="Murphy C."/>
            <person name="Neiman D."/>
            <person name="Pearson M."/>
            <person name="Priest M."/>
            <person name="Roberts A."/>
            <person name="Saif S."/>
            <person name="Shea T."/>
            <person name="Shenoy N."/>
            <person name="Sisk P."/>
            <person name="Stolte C."/>
            <person name="Sykes S."/>
            <person name="Yandava C."/>
            <person name="Wortman J."/>
            <person name="Nusbaum C."/>
            <person name="Birren B."/>
        </authorList>
    </citation>
    <scope>NUCLEOTIDE SEQUENCE</scope>
    <source>
        <strain evidence="3">R3-111a-1</strain>
    </source>
</reference>
<gene>
    <name evidence="4" type="primary">20354417</name>
    <name evidence="3" type="ORF">GGTG_13959</name>
</gene>
<reference evidence="4" key="5">
    <citation type="submission" date="2018-04" db="UniProtKB">
        <authorList>
            <consortium name="EnsemblFungi"/>
        </authorList>
    </citation>
    <scope>IDENTIFICATION</scope>
    <source>
        <strain evidence="4">R3-111a-1</strain>
    </source>
</reference>
<dbReference type="OrthoDB" id="5194291at2759"/>
<feature type="compositionally biased region" description="Basic and acidic residues" evidence="1">
    <location>
        <begin position="67"/>
        <end position="76"/>
    </location>
</feature>
<dbReference type="EnsemblFungi" id="EJT68460">
    <property type="protein sequence ID" value="EJT68460"/>
    <property type="gene ID" value="GGTG_13959"/>
</dbReference>
<dbReference type="GeneID" id="20354417"/>
<proteinExistence type="predicted"/>
<dbReference type="HOGENOM" id="CLU_1518179_0_0_1"/>
<organism evidence="3">
    <name type="scientific">Gaeumannomyces tritici (strain R3-111a-1)</name>
    <name type="common">Wheat and barley take-all root rot fungus</name>
    <name type="synonym">Gaeumannomyces graminis var. tritici</name>
    <dbReference type="NCBI Taxonomy" id="644352"/>
    <lineage>
        <taxon>Eukaryota</taxon>
        <taxon>Fungi</taxon>
        <taxon>Dikarya</taxon>
        <taxon>Ascomycota</taxon>
        <taxon>Pezizomycotina</taxon>
        <taxon>Sordariomycetes</taxon>
        <taxon>Sordariomycetidae</taxon>
        <taxon>Magnaporthales</taxon>
        <taxon>Magnaporthaceae</taxon>
        <taxon>Gaeumannomyces</taxon>
    </lineage>
</organism>
<sequence>MFISPSGDMSLARQVIEPRDAHSSDSSEVPLWAFVVMTVFSLFLMAFVCLLLWRPDLFRSLQASSSRDSHSNEKPGDGQWQGQCECARGNSVRRPWFRSGGSFRSNINRWRSGVDSRPPPAAPTEAPTEVYDDEPANNNYAPAPARPVSYMQRIPEGYEQYDQHAPYGNIKPASVVDQRI</sequence>
<dbReference type="VEuPathDB" id="FungiDB:GGTG_13959"/>
<name>J3PKA9_GAET3</name>
<dbReference type="Proteomes" id="UP000006039">
    <property type="component" value="Unassembled WGS sequence"/>
</dbReference>
<dbReference type="EMBL" id="GL385483">
    <property type="protein sequence ID" value="EJT68460.1"/>
    <property type="molecule type" value="Genomic_DNA"/>
</dbReference>
<evidence type="ECO:0000256" key="2">
    <source>
        <dbReference type="SAM" id="Phobius"/>
    </source>
</evidence>
<reference evidence="4" key="4">
    <citation type="journal article" date="2015" name="G3 (Bethesda)">
        <title>Genome sequences of three phytopathogenic species of the Magnaporthaceae family of fungi.</title>
        <authorList>
            <person name="Okagaki L.H."/>
            <person name="Nunes C.C."/>
            <person name="Sailsbery J."/>
            <person name="Clay B."/>
            <person name="Brown D."/>
            <person name="John T."/>
            <person name="Oh Y."/>
            <person name="Young N."/>
            <person name="Fitzgerald M."/>
            <person name="Haas B.J."/>
            <person name="Zeng Q."/>
            <person name="Young S."/>
            <person name="Adiconis X."/>
            <person name="Fan L."/>
            <person name="Levin J.Z."/>
            <person name="Mitchell T.K."/>
            <person name="Okubara P.A."/>
            <person name="Farman M.L."/>
            <person name="Kohn L.M."/>
            <person name="Birren B."/>
            <person name="Ma L.-J."/>
            <person name="Dean R.A."/>
        </authorList>
    </citation>
    <scope>NUCLEOTIDE SEQUENCE</scope>
    <source>
        <strain evidence="4">R3-111a-1</strain>
    </source>
</reference>
<accession>J3PKA9</accession>
<reference evidence="5" key="1">
    <citation type="submission" date="2010-07" db="EMBL/GenBank/DDBJ databases">
        <title>The genome sequence of Gaeumannomyces graminis var. tritici strain R3-111a-1.</title>
        <authorList>
            <consortium name="The Broad Institute Genome Sequencing Platform"/>
            <person name="Ma L.-J."/>
            <person name="Dead R."/>
            <person name="Young S."/>
            <person name="Zeng Q."/>
            <person name="Koehrsen M."/>
            <person name="Alvarado L."/>
            <person name="Berlin A."/>
            <person name="Chapman S.B."/>
            <person name="Chen Z."/>
            <person name="Freedman E."/>
            <person name="Gellesch M."/>
            <person name="Goldberg J."/>
            <person name="Griggs A."/>
            <person name="Gujja S."/>
            <person name="Heilman E.R."/>
            <person name="Heiman D."/>
            <person name="Hepburn T."/>
            <person name="Howarth C."/>
            <person name="Jen D."/>
            <person name="Larson L."/>
            <person name="Mehta T."/>
            <person name="Neiman D."/>
            <person name="Pearson M."/>
            <person name="Roberts A."/>
            <person name="Saif S."/>
            <person name="Shea T."/>
            <person name="Shenoy N."/>
            <person name="Sisk P."/>
            <person name="Stolte C."/>
            <person name="Sykes S."/>
            <person name="Walk T."/>
            <person name="White J."/>
            <person name="Yandava C."/>
            <person name="Haas B."/>
            <person name="Nusbaum C."/>
            <person name="Birren B."/>
        </authorList>
    </citation>
    <scope>NUCLEOTIDE SEQUENCE [LARGE SCALE GENOMIC DNA]</scope>
    <source>
        <strain evidence="5">R3-111a-1</strain>
    </source>
</reference>
<evidence type="ECO:0000313" key="3">
    <source>
        <dbReference type="EMBL" id="EJT68460.1"/>
    </source>
</evidence>
<dbReference type="eggNOG" id="ENOG502T6VF">
    <property type="taxonomic scope" value="Eukaryota"/>
</dbReference>
<evidence type="ECO:0000313" key="5">
    <source>
        <dbReference type="Proteomes" id="UP000006039"/>
    </source>
</evidence>
<keyword evidence="5" id="KW-1185">Reference proteome</keyword>
<evidence type="ECO:0000313" key="4">
    <source>
        <dbReference type="EnsemblFungi" id="EJT68460"/>
    </source>
</evidence>